<dbReference type="AlphaFoldDB" id="S3D412"/>
<protein>
    <submittedName>
        <fullName evidence="2">Uncharacterized protein</fullName>
    </submittedName>
</protein>
<feature type="region of interest" description="Disordered" evidence="1">
    <location>
        <begin position="211"/>
        <end position="288"/>
    </location>
</feature>
<name>S3D412_GLAL2</name>
<dbReference type="EMBL" id="KE145359">
    <property type="protein sequence ID" value="EPE32555.1"/>
    <property type="molecule type" value="Genomic_DNA"/>
</dbReference>
<organism evidence="2 3">
    <name type="scientific">Glarea lozoyensis (strain ATCC 20868 / MF5171)</name>
    <dbReference type="NCBI Taxonomy" id="1116229"/>
    <lineage>
        <taxon>Eukaryota</taxon>
        <taxon>Fungi</taxon>
        <taxon>Dikarya</taxon>
        <taxon>Ascomycota</taxon>
        <taxon>Pezizomycotina</taxon>
        <taxon>Leotiomycetes</taxon>
        <taxon>Helotiales</taxon>
        <taxon>Helotiaceae</taxon>
        <taxon>Glarea</taxon>
    </lineage>
</organism>
<feature type="compositionally biased region" description="Polar residues" evidence="1">
    <location>
        <begin position="258"/>
        <end position="267"/>
    </location>
</feature>
<dbReference type="RefSeq" id="XP_008080567.1">
    <property type="nucleotide sequence ID" value="XM_008082376.1"/>
</dbReference>
<sequence length="467" mass="51444">MKPGKTQQKQKAEGNNKAKAMRNRGTKVLLTGRDPIKQPTPSVSQLLREWCFPPAPTPCAISQPTIRSSSRAGSFDGDLPRHILQTSSTPGSDNQRSGKSGDLLSGPTYRQDEETIYNAEELVSPSNISSENLEDVESRKKKRKRKIRSKKGWLGFSIIKCKEDFTIQDGGLKNVEDDEDCITYDAEHDGFVFVDFLGLDDAFAPSIMMPLSRSQSEDEDSSDPEDNDDFQNTLEPSSAVDPEYKHAGPVARAASPELFTNNNGSQSDLEEQLNEAMESSLPRLTKPPVKVVGRLPKFALPINVNDTRSGVAKYLQSLSSARQRQGASSTGPWQIMPPSPEAHSFDAHAKKTSGPSSVSQKGNCPNNQGASDSSLVTKQFLVNPPNSPSDDVKMGDKLLRMGENQDGYTDLEESIELVMDEYLARSAESDFSEPYPDDLELQEEARSNSPPRDLRHSVFTWTTDQSP</sequence>
<evidence type="ECO:0000313" key="2">
    <source>
        <dbReference type="EMBL" id="EPE32555.1"/>
    </source>
</evidence>
<feature type="compositionally biased region" description="Polar residues" evidence="1">
    <location>
        <begin position="60"/>
        <end position="72"/>
    </location>
</feature>
<evidence type="ECO:0000256" key="1">
    <source>
        <dbReference type="SAM" id="MobiDB-lite"/>
    </source>
</evidence>
<feature type="compositionally biased region" description="Acidic residues" evidence="1">
    <location>
        <begin position="217"/>
        <end position="229"/>
    </location>
</feature>
<dbReference type="Proteomes" id="UP000016922">
    <property type="component" value="Unassembled WGS sequence"/>
</dbReference>
<feature type="compositionally biased region" description="Basic residues" evidence="1">
    <location>
        <begin position="139"/>
        <end position="148"/>
    </location>
</feature>
<evidence type="ECO:0000313" key="3">
    <source>
        <dbReference type="Proteomes" id="UP000016922"/>
    </source>
</evidence>
<feature type="region of interest" description="Disordered" evidence="1">
    <location>
        <begin position="127"/>
        <end position="148"/>
    </location>
</feature>
<feature type="region of interest" description="Disordered" evidence="1">
    <location>
        <begin position="317"/>
        <end position="396"/>
    </location>
</feature>
<gene>
    <name evidence="2" type="ORF">GLAREA_07689</name>
</gene>
<reference evidence="2 3" key="1">
    <citation type="journal article" date="2013" name="BMC Genomics">
        <title>Genomics-driven discovery of the pneumocandin biosynthetic gene cluster in the fungus Glarea lozoyensis.</title>
        <authorList>
            <person name="Chen L."/>
            <person name="Yue Q."/>
            <person name="Zhang X."/>
            <person name="Xiang M."/>
            <person name="Wang C."/>
            <person name="Li S."/>
            <person name="Che Y."/>
            <person name="Ortiz-Lopez F.J."/>
            <person name="Bills G.F."/>
            <person name="Liu X."/>
            <person name="An Z."/>
        </authorList>
    </citation>
    <scope>NUCLEOTIDE SEQUENCE [LARGE SCALE GENOMIC DNA]</scope>
    <source>
        <strain evidence="3">ATCC 20868 / MF5171</strain>
    </source>
</reference>
<feature type="region of interest" description="Disordered" evidence="1">
    <location>
        <begin position="428"/>
        <end position="467"/>
    </location>
</feature>
<keyword evidence="3" id="KW-1185">Reference proteome</keyword>
<feature type="compositionally biased region" description="Polar residues" evidence="1">
    <location>
        <begin position="317"/>
        <end position="332"/>
    </location>
</feature>
<dbReference type="HOGENOM" id="CLU_585330_0_0_1"/>
<dbReference type="KEGG" id="glz:GLAREA_07689"/>
<accession>S3D412</accession>
<feature type="region of interest" description="Disordered" evidence="1">
    <location>
        <begin position="57"/>
        <end position="108"/>
    </location>
</feature>
<proteinExistence type="predicted"/>
<feature type="region of interest" description="Disordered" evidence="1">
    <location>
        <begin position="1"/>
        <end position="42"/>
    </location>
</feature>
<dbReference type="GeneID" id="19466741"/>
<feature type="compositionally biased region" description="Polar residues" evidence="1">
    <location>
        <begin position="353"/>
        <end position="377"/>
    </location>
</feature>
<feature type="compositionally biased region" description="Polar residues" evidence="1">
    <location>
        <begin position="84"/>
        <end position="98"/>
    </location>
</feature>